<evidence type="ECO:0000313" key="3">
    <source>
        <dbReference type="Proteomes" id="UP001161247"/>
    </source>
</evidence>
<proteinExistence type="predicted"/>
<reference evidence="2" key="1">
    <citation type="submission" date="2023-03" db="EMBL/GenBank/DDBJ databases">
        <authorList>
            <person name="Julca I."/>
        </authorList>
    </citation>
    <scope>NUCLEOTIDE SEQUENCE</scope>
</reference>
<dbReference type="Gene3D" id="1.20.1280.50">
    <property type="match status" value="1"/>
</dbReference>
<dbReference type="InterPro" id="IPR050796">
    <property type="entry name" value="SCF_F-box_component"/>
</dbReference>
<dbReference type="SUPFAM" id="SSF81383">
    <property type="entry name" value="F-box domain"/>
    <property type="match status" value="1"/>
</dbReference>
<organism evidence="2 3">
    <name type="scientific">Oldenlandia corymbosa var. corymbosa</name>
    <dbReference type="NCBI Taxonomy" id="529605"/>
    <lineage>
        <taxon>Eukaryota</taxon>
        <taxon>Viridiplantae</taxon>
        <taxon>Streptophyta</taxon>
        <taxon>Embryophyta</taxon>
        <taxon>Tracheophyta</taxon>
        <taxon>Spermatophyta</taxon>
        <taxon>Magnoliopsida</taxon>
        <taxon>eudicotyledons</taxon>
        <taxon>Gunneridae</taxon>
        <taxon>Pentapetalae</taxon>
        <taxon>asterids</taxon>
        <taxon>lamiids</taxon>
        <taxon>Gentianales</taxon>
        <taxon>Rubiaceae</taxon>
        <taxon>Rubioideae</taxon>
        <taxon>Spermacoceae</taxon>
        <taxon>Hedyotis-Oldenlandia complex</taxon>
        <taxon>Oldenlandia</taxon>
    </lineage>
</organism>
<dbReference type="EMBL" id="OX459123">
    <property type="protein sequence ID" value="CAI9109434.1"/>
    <property type="molecule type" value="Genomic_DNA"/>
</dbReference>
<dbReference type="Proteomes" id="UP001161247">
    <property type="component" value="Chromosome 6"/>
</dbReference>
<sequence>MPLYIPEDIIHHILSRVPEVKTLVRLSCVCKLWHQIITSDKVFIKAHLRNQSTRNVLFRHVENKTEERKGYFWTWRCDHNRERFIKVDDETIIASNMGDLTKSTELVGCCDGVFCFARYRDVENDWEVCLWNPALRQYKILPMTVDKVYHPVAIGFGFDVTSNDYKVVKVYSTYKEEEEKEDKKKSMYINVDVYSLNTHCWRTINTRPITIEQPWIPLREKGLIHKGCFYWKSRSSDGCKNIYNEDREVIYLHKVDLSIQENGENNFGTYVLPDCIDSVQFHHLTNFEGYLSICAYANSEFHLWSMMKGTQPNEWKKQLIGKPAGLGQYRFVALNSKMLTYQFSESSEASLVLYDCERKVIDEKLPGGVIHHLSELYDWSYSVADNYVESLVSVIPPRTERHKNHLRTLVFGSLPIVLFLSKHFVSHSLKS</sequence>
<protein>
    <submittedName>
        <fullName evidence="2">OLC1v1009255C1</fullName>
    </submittedName>
</protein>
<dbReference type="InterPro" id="IPR001810">
    <property type="entry name" value="F-box_dom"/>
</dbReference>
<evidence type="ECO:0000313" key="2">
    <source>
        <dbReference type="EMBL" id="CAI9109434.1"/>
    </source>
</evidence>
<name>A0AAV1DNR0_OLDCO</name>
<dbReference type="SMART" id="SM00256">
    <property type="entry name" value="FBOX"/>
    <property type="match status" value="1"/>
</dbReference>
<dbReference type="InterPro" id="IPR013187">
    <property type="entry name" value="F-box-assoc_dom_typ3"/>
</dbReference>
<gene>
    <name evidence="2" type="ORF">OLC1_LOCUS17341</name>
</gene>
<dbReference type="PANTHER" id="PTHR31672">
    <property type="entry name" value="BNACNNG10540D PROTEIN"/>
    <property type="match status" value="1"/>
</dbReference>
<dbReference type="PROSITE" id="PS50181">
    <property type="entry name" value="FBOX"/>
    <property type="match status" value="1"/>
</dbReference>
<dbReference type="Pfam" id="PF12937">
    <property type="entry name" value="F-box-like"/>
    <property type="match status" value="1"/>
</dbReference>
<feature type="domain" description="F-box" evidence="1">
    <location>
        <begin position="1"/>
        <end position="46"/>
    </location>
</feature>
<dbReference type="NCBIfam" id="TIGR01640">
    <property type="entry name" value="F_box_assoc_1"/>
    <property type="match status" value="1"/>
</dbReference>
<dbReference type="AlphaFoldDB" id="A0AAV1DNR0"/>
<dbReference type="InterPro" id="IPR017451">
    <property type="entry name" value="F-box-assoc_interact_dom"/>
</dbReference>
<dbReference type="PANTHER" id="PTHR31672:SF13">
    <property type="entry name" value="F-BOX PROTEIN CPR30-LIKE"/>
    <property type="match status" value="1"/>
</dbReference>
<dbReference type="InterPro" id="IPR036047">
    <property type="entry name" value="F-box-like_dom_sf"/>
</dbReference>
<keyword evidence="3" id="KW-1185">Reference proteome</keyword>
<accession>A0AAV1DNR0</accession>
<evidence type="ECO:0000259" key="1">
    <source>
        <dbReference type="PROSITE" id="PS50181"/>
    </source>
</evidence>
<dbReference type="Pfam" id="PF08268">
    <property type="entry name" value="FBA_3"/>
    <property type="match status" value="1"/>
</dbReference>